<keyword evidence="3" id="KW-1185">Reference proteome</keyword>
<protein>
    <submittedName>
        <fullName evidence="2">Uncharacterized protein</fullName>
    </submittedName>
</protein>
<evidence type="ECO:0000313" key="3">
    <source>
        <dbReference type="Proteomes" id="UP000827460"/>
    </source>
</evidence>
<feature type="coiled-coil region" evidence="1">
    <location>
        <begin position="82"/>
        <end position="132"/>
    </location>
</feature>
<reference evidence="2" key="1">
    <citation type="submission" date="2021-10" db="EMBL/GenBank/DDBJ databases">
        <authorList>
            <person name="Lavering E.D."/>
            <person name="James R."/>
            <person name="Fairholm J.D."/>
            <person name="Ogilvie B.H."/>
            <person name="Thurgood T.L."/>
            <person name="Robison R.A."/>
            <person name="Grose J.H."/>
        </authorList>
    </citation>
    <scope>NUCLEOTIDE SEQUENCE</scope>
</reference>
<evidence type="ECO:0000256" key="1">
    <source>
        <dbReference type="SAM" id="Coils"/>
    </source>
</evidence>
<sequence>MTSMIQCIKDVPFGTTRHLFYFCKGKTYVSYIKDDELYAWDEQGNAHGVKFEDDDSWFNAHFIDIDTPVEALTKEEQIQFHISHTQVKIQEVKSEINILESDWKKVQHEGAKESIEERIDELRKSLIQLTAKLLDLHVNE</sequence>
<accession>A0AAE8YV76</accession>
<gene>
    <name evidence="2" type="ORF">SOPHRITA_30</name>
</gene>
<organism evidence="2 3">
    <name type="scientific">Bacillus phage vB_BanS_Sophrita</name>
    <dbReference type="NCBI Taxonomy" id="2894790"/>
    <lineage>
        <taxon>Viruses</taxon>
        <taxon>Duplodnaviria</taxon>
        <taxon>Heunggongvirae</taxon>
        <taxon>Uroviricota</taxon>
        <taxon>Caudoviricetes</taxon>
        <taxon>Joanripponvirinae</taxon>
        <taxon>Sophritavirus</taxon>
        <taxon>Sophritavirus sophrita</taxon>
    </lineage>
</organism>
<proteinExistence type="predicted"/>
<name>A0AAE8YV76_9CAUD</name>
<keyword evidence="1" id="KW-0175">Coiled coil</keyword>
<evidence type="ECO:0000313" key="2">
    <source>
        <dbReference type="EMBL" id="UGO50621.1"/>
    </source>
</evidence>
<dbReference type="Proteomes" id="UP000827460">
    <property type="component" value="Segment"/>
</dbReference>
<dbReference type="EMBL" id="OK499991">
    <property type="protein sequence ID" value="UGO50621.1"/>
    <property type="molecule type" value="Genomic_DNA"/>
</dbReference>